<organism evidence="3 4">
    <name type="scientific">Oceanisphaera profunda</name>
    <dbReference type="NCBI Taxonomy" id="1416627"/>
    <lineage>
        <taxon>Bacteria</taxon>
        <taxon>Pseudomonadati</taxon>
        <taxon>Pseudomonadota</taxon>
        <taxon>Gammaproteobacteria</taxon>
        <taxon>Aeromonadales</taxon>
        <taxon>Aeromonadaceae</taxon>
        <taxon>Oceanisphaera</taxon>
    </lineage>
</organism>
<dbReference type="InterPro" id="IPR009097">
    <property type="entry name" value="Cyclic_Pdiesterase"/>
</dbReference>
<dbReference type="PANTHER" id="PTHR35561">
    <property type="entry name" value="RNA 2',3'-CYCLIC PHOSPHODIESTERASE"/>
    <property type="match status" value="1"/>
</dbReference>
<evidence type="ECO:0000313" key="4">
    <source>
        <dbReference type="Proteomes" id="UP000243937"/>
    </source>
</evidence>
<sequence>MANDDSRLFLAFPADTVAAQLHQLQDRLALPGRRIPRRQFHLTLRFLGALNDTQSTSLIKQLPRMQLPRFTLELNQLDCFPRAKVVWVGPTQVPETLQALYQELNNRCGALKLDPPHKAFRPHITLFRHDCVVELPPITPIRFQPSQLCLYSSIQSEQGPHYEILASWKLNNGEG</sequence>
<dbReference type="EC" id="3.1.4.58" evidence="2"/>
<evidence type="ECO:0000256" key="2">
    <source>
        <dbReference type="HAMAP-Rule" id="MF_01940"/>
    </source>
</evidence>
<comment type="function">
    <text evidence="2">Hydrolyzes RNA 2',3'-cyclic phosphodiester to an RNA 2'-phosphomonoester.</text>
</comment>
<proteinExistence type="inferred from homology"/>
<dbReference type="NCBIfam" id="TIGR02258">
    <property type="entry name" value="2_5_ligase"/>
    <property type="match status" value="1"/>
</dbReference>
<dbReference type="InterPro" id="IPR004175">
    <property type="entry name" value="RNA_CPDase"/>
</dbReference>
<keyword evidence="3" id="KW-0436">Ligase</keyword>
<dbReference type="HAMAP" id="MF_01940">
    <property type="entry name" value="RNA_CPDase"/>
    <property type="match status" value="1"/>
</dbReference>
<feature type="active site" description="Proton donor" evidence="2">
    <location>
        <position position="41"/>
    </location>
</feature>
<dbReference type="SUPFAM" id="SSF55144">
    <property type="entry name" value="LigT-like"/>
    <property type="match status" value="1"/>
</dbReference>
<keyword evidence="4" id="KW-1185">Reference proteome</keyword>
<gene>
    <name evidence="3" type="ORF">CBP31_05810</name>
</gene>
<feature type="short sequence motif" description="HXTX 2" evidence="2">
    <location>
        <begin position="123"/>
        <end position="126"/>
    </location>
</feature>
<dbReference type="Pfam" id="PF13563">
    <property type="entry name" value="2_5_RNA_ligase2"/>
    <property type="match status" value="1"/>
</dbReference>
<reference evidence="3 4" key="1">
    <citation type="journal article" date="2014" name="Int. J. Syst. Evol. Microbiol.">
        <title>Oceanisphaera profunda sp. nov., a marine bacterium isolated from deep-sea sediment, and emended description of the genus Oceanisphaera.</title>
        <authorList>
            <person name="Xu Z."/>
            <person name="Zhang X.Y."/>
            <person name="Su H.N."/>
            <person name="Yu Z.C."/>
            <person name="Liu C."/>
            <person name="Li H."/>
            <person name="Chen X.L."/>
            <person name="Song X.Y."/>
            <person name="Xie B.B."/>
            <person name="Qin Q.L."/>
            <person name="Zhou B.C."/>
            <person name="Shi M."/>
            <person name="Huang Y."/>
            <person name="Zhang Y.Z."/>
        </authorList>
    </citation>
    <scope>NUCLEOTIDE SEQUENCE [LARGE SCALE GENOMIC DNA]</scope>
    <source>
        <strain evidence="3 4">SM1222</strain>
    </source>
</reference>
<dbReference type="Gene3D" id="3.90.1140.10">
    <property type="entry name" value="Cyclic phosphodiesterase"/>
    <property type="match status" value="1"/>
</dbReference>
<feature type="short sequence motif" description="HXTX 1" evidence="2">
    <location>
        <begin position="41"/>
        <end position="44"/>
    </location>
</feature>
<protein>
    <recommendedName>
        <fullName evidence="2">RNA 2',3'-cyclic phosphodiesterase</fullName>
        <shortName evidence="2">RNA 2',3'-CPDase</shortName>
        <ecNumber evidence="2">3.1.4.58</ecNumber>
    </recommendedName>
</protein>
<name>A0A1Y0D3V1_9GAMM</name>
<dbReference type="Proteomes" id="UP000243937">
    <property type="component" value="Chromosome"/>
</dbReference>
<feature type="active site" description="Proton acceptor" evidence="2">
    <location>
        <position position="123"/>
    </location>
</feature>
<dbReference type="GO" id="GO:0004113">
    <property type="term" value="F:2',3'-cyclic-nucleotide 3'-phosphodiesterase activity"/>
    <property type="evidence" value="ECO:0007669"/>
    <property type="project" value="InterPro"/>
</dbReference>
<comment type="catalytic activity">
    <reaction evidence="2">
        <text>a 3'-end 2',3'-cyclophospho-ribonucleotide-RNA + H2O = a 3'-end 2'-phospho-ribonucleotide-RNA + H(+)</text>
        <dbReference type="Rhea" id="RHEA:11828"/>
        <dbReference type="Rhea" id="RHEA-COMP:10464"/>
        <dbReference type="Rhea" id="RHEA-COMP:17353"/>
        <dbReference type="ChEBI" id="CHEBI:15377"/>
        <dbReference type="ChEBI" id="CHEBI:15378"/>
        <dbReference type="ChEBI" id="CHEBI:83064"/>
        <dbReference type="ChEBI" id="CHEBI:173113"/>
        <dbReference type="EC" id="3.1.4.58"/>
    </reaction>
</comment>
<dbReference type="PANTHER" id="PTHR35561:SF1">
    <property type="entry name" value="RNA 2',3'-CYCLIC PHOSPHODIESTERASE"/>
    <property type="match status" value="1"/>
</dbReference>
<dbReference type="GO" id="GO:0016874">
    <property type="term" value="F:ligase activity"/>
    <property type="evidence" value="ECO:0007669"/>
    <property type="project" value="UniProtKB-KW"/>
</dbReference>
<comment type="similarity">
    <text evidence="2">Belongs to the 2H phosphoesterase superfamily. ThpR family.</text>
</comment>
<accession>A0A1Y0D3V1</accession>
<dbReference type="GO" id="GO:0008664">
    <property type="term" value="F:RNA 2',3'-cyclic 3'-phosphodiesterase activity"/>
    <property type="evidence" value="ECO:0007669"/>
    <property type="project" value="UniProtKB-EC"/>
</dbReference>
<keyword evidence="1 2" id="KW-0378">Hydrolase</keyword>
<evidence type="ECO:0000313" key="3">
    <source>
        <dbReference type="EMBL" id="ART82202.1"/>
    </source>
</evidence>
<dbReference type="OrthoDB" id="7061261at2"/>
<evidence type="ECO:0000256" key="1">
    <source>
        <dbReference type="ARBA" id="ARBA00022801"/>
    </source>
</evidence>
<dbReference type="RefSeq" id="WP_087035381.1">
    <property type="nucleotide sequence ID" value="NZ_CP021377.1"/>
</dbReference>
<dbReference type="KEGG" id="opf:CBP31_05810"/>
<dbReference type="EMBL" id="CP021377">
    <property type="protein sequence ID" value="ART82202.1"/>
    <property type="molecule type" value="Genomic_DNA"/>
</dbReference>
<dbReference type="AlphaFoldDB" id="A0A1Y0D3V1"/>